<evidence type="ECO:0000313" key="2">
    <source>
        <dbReference type="EMBL" id="TBL74530.1"/>
    </source>
</evidence>
<gene>
    <name evidence="2" type="ORF">EYB31_24715</name>
</gene>
<accession>A0A4Q9DM41</accession>
<keyword evidence="3" id="KW-1185">Reference proteome</keyword>
<evidence type="ECO:0000259" key="1">
    <source>
        <dbReference type="Pfam" id="PF00041"/>
    </source>
</evidence>
<dbReference type="Gene3D" id="2.60.40.10">
    <property type="entry name" value="Immunoglobulins"/>
    <property type="match status" value="1"/>
</dbReference>
<protein>
    <submittedName>
        <fullName evidence="2">Fibronectin type III domain-containing protein</fullName>
    </submittedName>
</protein>
<dbReference type="SUPFAM" id="SSF49265">
    <property type="entry name" value="Fibronectin type III"/>
    <property type="match status" value="1"/>
</dbReference>
<dbReference type="CDD" id="cd00063">
    <property type="entry name" value="FN3"/>
    <property type="match status" value="1"/>
</dbReference>
<dbReference type="EMBL" id="SIRE01000019">
    <property type="protein sequence ID" value="TBL74530.1"/>
    <property type="molecule type" value="Genomic_DNA"/>
</dbReference>
<proteinExistence type="predicted"/>
<dbReference type="OrthoDB" id="9021327at2"/>
<dbReference type="InterPro" id="IPR013783">
    <property type="entry name" value="Ig-like_fold"/>
</dbReference>
<dbReference type="Proteomes" id="UP000293142">
    <property type="component" value="Unassembled WGS sequence"/>
</dbReference>
<feature type="domain" description="Fibronectin type-III" evidence="1">
    <location>
        <begin position="21"/>
        <end position="87"/>
    </location>
</feature>
<dbReference type="Pfam" id="PF00041">
    <property type="entry name" value="fn3"/>
    <property type="match status" value="1"/>
</dbReference>
<dbReference type="AlphaFoldDB" id="A0A4Q9DM41"/>
<reference evidence="2 3" key="1">
    <citation type="submission" date="2019-02" db="EMBL/GenBank/DDBJ databases">
        <title>Paenibacillus sp. nov., isolated from surface-sterilized tissue of Thalictrum simplex L.</title>
        <authorList>
            <person name="Tuo L."/>
        </authorList>
    </citation>
    <scope>NUCLEOTIDE SEQUENCE [LARGE SCALE GENOMIC DNA]</scope>
    <source>
        <strain evidence="2 3">N2SHLJ1</strain>
    </source>
</reference>
<evidence type="ECO:0000313" key="3">
    <source>
        <dbReference type="Proteomes" id="UP000293142"/>
    </source>
</evidence>
<organism evidence="2 3">
    <name type="scientific">Paenibacillus thalictri</name>
    <dbReference type="NCBI Taxonomy" id="2527873"/>
    <lineage>
        <taxon>Bacteria</taxon>
        <taxon>Bacillati</taxon>
        <taxon>Bacillota</taxon>
        <taxon>Bacilli</taxon>
        <taxon>Bacillales</taxon>
        <taxon>Paenibacillaceae</taxon>
        <taxon>Paenibacillus</taxon>
    </lineage>
</organism>
<dbReference type="InterPro" id="IPR003961">
    <property type="entry name" value="FN3_dom"/>
</dbReference>
<dbReference type="InterPro" id="IPR036116">
    <property type="entry name" value="FN3_sf"/>
</dbReference>
<sequence length="162" mass="17984">MPSFGPFFCFYKLFLHLLKGLQLDWKYEGACSSDQLVYEVKLTAGAEPTAVQSYQLPGETSSFLLEGLENGIDYEMSVQALKKGSSERLAESPVRKACTGEVPGVVVNYIHPDDYTYNFSGRSTASLSIVKLPDGVLLASHDIFWGQHGQNLTKIFRSYLTD</sequence>
<comment type="caution">
    <text evidence="2">The sequence shown here is derived from an EMBL/GenBank/DDBJ whole genome shotgun (WGS) entry which is preliminary data.</text>
</comment>
<name>A0A4Q9DM41_9BACL</name>